<dbReference type="PANTHER" id="PTHR43065">
    <property type="entry name" value="SENSOR HISTIDINE KINASE"/>
    <property type="match status" value="1"/>
</dbReference>
<keyword evidence="8" id="KW-1185">Reference proteome</keyword>
<evidence type="ECO:0000313" key="8">
    <source>
        <dbReference type="Proteomes" id="UP000282574"/>
    </source>
</evidence>
<dbReference type="InterPro" id="IPR014710">
    <property type="entry name" value="RmlC-like_jellyroll"/>
</dbReference>
<comment type="caution">
    <text evidence="7">The sequence shown here is derived from an EMBL/GenBank/DDBJ whole genome shotgun (WGS) entry which is preliminary data.</text>
</comment>
<dbReference type="Gene3D" id="1.10.287.130">
    <property type="match status" value="1"/>
</dbReference>
<dbReference type="PROSITE" id="PS50042">
    <property type="entry name" value="CNMP_BINDING_3"/>
    <property type="match status" value="1"/>
</dbReference>
<dbReference type="EC" id="2.7.13.3" evidence="2"/>
<dbReference type="EMBL" id="RSCK01000034">
    <property type="protein sequence ID" value="RUT10924.1"/>
    <property type="molecule type" value="Genomic_DNA"/>
</dbReference>
<dbReference type="InterPro" id="IPR004358">
    <property type="entry name" value="Sig_transdc_His_kin-like_C"/>
</dbReference>
<gene>
    <name evidence="7" type="ORF">DSM107010_38110</name>
</gene>
<dbReference type="InterPro" id="IPR036890">
    <property type="entry name" value="HATPase_C_sf"/>
</dbReference>
<evidence type="ECO:0000256" key="3">
    <source>
        <dbReference type="ARBA" id="ARBA00022777"/>
    </source>
</evidence>
<feature type="domain" description="Histidine kinase" evidence="6">
    <location>
        <begin position="296"/>
        <end position="471"/>
    </location>
</feature>
<dbReference type="PROSITE" id="PS50109">
    <property type="entry name" value="HIS_KIN"/>
    <property type="match status" value="1"/>
</dbReference>
<dbReference type="InterPro" id="IPR000595">
    <property type="entry name" value="cNMP-bd_dom"/>
</dbReference>
<dbReference type="SUPFAM" id="SSF55874">
    <property type="entry name" value="ATPase domain of HSP90 chaperone/DNA topoisomerase II/histidine kinase"/>
    <property type="match status" value="1"/>
</dbReference>
<keyword evidence="4" id="KW-0902">Two-component regulatory system</keyword>
<evidence type="ECO:0000313" key="7">
    <source>
        <dbReference type="EMBL" id="RUT10924.1"/>
    </source>
</evidence>
<proteinExistence type="predicted"/>
<dbReference type="AlphaFoldDB" id="A0AB37UHT0"/>
<dbReference type="GO" id="GO:0000160">
    <property type="term" value="P:phosphorelay signal transduction system"/>
    <property type="evidence" value="ECO:0007669"/>
    <property type="project" value="UniProtKB-KW"/>
</dbReference>
<accession>A0AB37UHT0</accession>
<dbReference type="Pfam" id="PF02518">
    <property type="entry name" value="HATPase_c"/>
    <property type="match status" value="1"/>
</dbReference>
<dbReference type="CDD" id="cd00038">
    <property type="entry name" value="CAP_ED"/>
    <property type="match status" value="1"/>
</dbReference>
<evidence type="ECO:0000259" key="6">
    <source>
        <dbReference type="PROSITE" id="PS50109"/>
    </source>
</evidence>
<sequence>MLCVDELLTLELFQQLSQEQIHWVCDRAQEMELSSGEVFVKQGDPPRGFYVMLSGRVSITRISEGIEMPIGQHQAPAFFGEIQVLTDEPVPVTLRALSDCRLYEISGDDFRTLLHSCRGFERLIFRAVQKRLRGLESFIQNREKMAALGTLAAGLAHELNNPAAAVIRALQDITPALLELQRMNFVYGQRQVEVEHTEKWLKVRDDGWDAVVNRRMNPIEFSDREEQLLEWLENYGVEDAWKLAEPLAAGNVDIETLTQLMERWKDDPTELKDMGLRWLALSFEVMCTVSSGLRGAQRISQLVQSMKSYSYMDRGAQQIVDVHDGIEDTLQLFAYKFKQGIEIQRNYDRSLPKILAFGSELNQVWTNLIDNAVDAISSISFANAGKGVIELATAQNGDYIQVQIADSGAGIPVEIQSRIFEPFYTTKPVGSGSGLGLDAVRRIVENRHQGTITFTSQPGKTCFTICLPIATHSYQ</sequence>
<reference evidence="7 8" key="1">
    <citation type="journal article" date="2019" name="Genome Biol. Evol.">
        <title>Day and night: Metabolic profiles and evolutionary relationships of six axenic non-marine cyanobacteria.</title>
        <authorList>
            <person name="Will S.E."/>
            <person name="Henke P."/>
            <person name="Boedeker C."/>
            <person name="Huang S."/>
            <person name="Brinkmann H."/>
            <person name="Rohde M."/>
            <person name="Jarek M."/>
            <person name="Friedl T."/>
            <person name="Seufert S."/>
            <person name="Schumacher M."/>
            <person name="Overmann J."/>
            <person name="Neumann-Schaal M."/>
            <person name="Petersen J."/>
        </authorList>
    </citation>
    <scope>NUCLEOTIDE SEQUENCE [LARGE SCALE GENOMIC DNA]</scope>
    <source>
        <strain evidence="7 8">SAG 39.79</strain>
    </source>
</reference>
<evidence type="ECO:0000256" key="4">
    <source>
        <dbReference type="ARBA" id="ARBA00023012"/>
    </source>
</evidence>
<dbReference type="PANTHER" id="PTHR43065:SF48">
    <property type="entry name" value="HISTIDINE KINASE"/>
    <property type="match status" value="1"/>
</dbReference>
<name>A0AB37UHT0_9CYAN</name>
<dbReference type="GO" id="GO:0004673">
    <property type="term" value="F:protein histidine kinase activity"/>
    <property type="evidence" value="ECO:0007669"/>
    <property type="project" value="UniProtKB-EC"/>
</dbReference>
<dbReference type="SUPFAM" id="SSF51206">
    <property type="entry name" value="cAMP-binding domain-like"/>
    <property type="match status" value="1"/>
</dbReference>
<comment type="catalytic activity">
    <reaction evidence="1">
        <text>ATP + protein L-histidine = ADP + protein N-phospho-L-histidine.</text>
        <dbReference type="EC" id="2.7.13.3"/>
    </reaction>
</comment>
<dbReference type="PRINTS" id="PR00344">
    <property type="entry name" value="BCTRLSENSOR"/>
</dbReference>
<evidence type="ECO:0000256" key="1">
    <source>
        <dbReference type="ARBA" id="ARBA00000085"/>
    </source>
</evidence>
<dbReference type="RefSeq" id="WP_106166198.1">
    <property type="nucleotide sequence ID" value="NZ_JAVKZF010000006.1"/>
</dbReference>
<dbReference type="InterPro" id="IPR003594">
    <property type="entry name" value="HATPase_dom"/>
</dbReference>
<keyword evidence="3 7" id="KW-0418">Kinase</keyword>
<dbReference type="Gene3D" id="3.30.565.10">
    <property type="entry name" value="Histidine kinase-like ATPase, C-terminal domain"/>
    <property type="match status" value="1"/>
</dbReference>
<evidence type="ECO:0000259" key="5">
    <source>
        <dbReference type="PROSITE" id="PS50042"/>
    </source>
</evidence>
<dbReference type="Proteomes" id="UP000282574">
    <property type="component" value="Unassembled WGS sequence"/>
</dbReference>
<dbReference type="SMART" id="SM00100">
    <property type="entry name" value="cNMP"/>
    <property type="match status" value="1"/>
</dbReference>
<dbReference type="Pfam" id="PF00027">
    <property type="entry name" value="cNMP_binding"/>
    <property type="match status" value="1"/>
</dbReference>
<feature type="domain" description="Cyclic nucleotide-binding" evidence="5">
    <location>
        <begin position="12"/>
        <end position="131"/>
    </location>
</feature>
<protein>
    <recommendedName>
        <fullName evidence="2">histidine kinase</fullName>
        <ecNumber evidence="2">2.7.13.3</ecNumber>
    </recommendedName>
</protein>
<evidence type="ECO:0000256" key="2">
    <source>
        <dbReference type="ARBA" id="ARBA00012438"/>
    </source>
</evidence>
<organism evidence="7 8">
    <name type="scientific">Chroococcidiopsis cubana SAG 39.79</name>
    <dbReference type="NCBI Taxonomy" id="388085"/>
    <lineage>
        <taxon>Bacteria</taxon>
        <taxon>Bacillati</taxon>
        <taxon>Cyanobacteriota</taxon>
        <taxon>Cyanophyceae</taxon>
        <taxon>Chroococcidiopsidales</taxon>
        <taxon>Chroococcidiopsidaceae</taxon>
        <taxon>Chroococcidiopsis</taxon>
    </lineage>
</organism>
<keyword evidence="3 7" id="KW-0808">Transferase</keyword>
<dbReference type="InterPro" id="IPR018490">
    <property type="entry name" value="cNMP-bd_dom_sf"/>
</dbReference>
<dbReference type="InterPro" id="IPR005467">
    <property type="entry name" value="His_kinase_dom"/>
</dbReference>
<dbReference type="Gene3D" id="2.60.120.10">
    <property type="entry name" value="Jelly Rolls"/>
    <property type="match status" value="1"/>
</dbReference>
<dbReference type="SMART" id="SM00387">
    <property type="entry name" value="HATPase_c"/>
    <property type="match status" value="1"/>
</dbReference>